<dbReference type="PANTHER" id="PTHR42978">
    <property type="entry name" value="QUORUM-QUENCHING LACTONASE YTNP-RELATED-RELATED"/>
    <property type="match status" value="1"/>
</dbReference>
<comment type="similarity">
    <text evidence="2">Belongs to the metallo-beta-lactamase superfamily.</text>
</comment>
<keyword evidence="9" id="KW-1185">Reference proteome</keyword>
<evidence type="ECO:0000256" key="5">
    <source>
        <dbReference type="ARBA" id="ARBA00022833"/>
    </source>
</evidence>
<dbReference type="GO" id="GO:0046872">
    <property type="term" value="F:metal ion binding"/>
    <property type="evidence" value="ECO:0007669"/>
    <property type="project" value="UniProtKB-KW"/>
</dbReference>
<feature type="chain" id="PRO_5004795828" evidence="6">
    <location>
        <begin position="24"/>
        <end position="277"/>
    </location>
</feature>
<evidence type="ECO:0000259" key="7">
    <source>
        <dbReference type="SMART" id="SM00849"/>
    </source>
</evidence>
<keyword evidence="3" id="KW-0479">Metal-binding</keyword>
<evidence type="ECO:0000256" key="2">
    <source>
        <dbReference type="ARBA" id="ARBA00007749"/>
    </source>
</evidence>
<protein>
    <submittedName>
        <fullName evidence="8">Beta-lactamase domain protein</fullName>
    </submittedName>
</protein>
<dbReference type="PANTHER" id="PTHR42978:SF7">
    <property type="entry name" value="METALLO-HYDROLASE RV2300C-RELATED"/>
    <property type="match status" value="1"/>
</dbReference>
<evidence type="ECO:0000256" key="6">
    <source>
        <dbReference type="SAM" id="SignalP"/>
    </source>
</evidence>
<dbReference type="InterPro" id="IPR036866">
    <property type="entry name" value="RibonucZ/Hydroxyglut_hydro"/>
</dbReference>
<evidence type="ECO:0000256" key="4">
    <source>
        <dbReference type="ARBA" id="ARBA00022801"/>
    </source>
</evidence>
<evidence type="ECO:0000256" key="3">
    <source>
        <dbReference type="ARBA" id="ARBA00022723"/>
    </source>
</evidence>
<keyword evidence="8" id="KW-0614">Plasmid</keyword>
<reference evidence="8 9" key="1">
    <citation type="journal article" date="2014" name="Genome Announc.">
        <title>Genome Sequence and Methylome of Soil Bacterium Gemmatirosa kalamazoonensis KBS708T, a Member of the Rarely Cultivated Gemmatimonadetes Phylum.</title>
        <authorList>
            <person name="Debruyn J.M."/>
            <person name="Radosevich M."/>
            <person name="Wommack K.E."/>
            <person name="Polson S.W."/>
            <person name="Hauser L.J."/>
            <person name="Fawaz M.N."/>
            <person name="Korlach J."/>
            <person name="Tsai Y.C."/>
        </authorList>
    </citation>
    <scope>NUCLEOTIDE SEQUENCE [LARGE SCALE GENOMIC DNA]</scope>
    <source>
        <strain evidence="8 9">KBS708</strain>
        <plasmid evidence="9">Plasmid 1</plasmid>
    </source>
</reference>
<sequence length="277" mass="29931">MRRRAALALGAALVASCRGPHPAAPVYDVDAVRYATIVGFPARALVAGADSARRQDIAMMVWLLRAPGRTVLVDAGFHRDKFVRQWKPADYRTPATALAALGVDSAAVTDVVLSHVHWDHADGLDLFPNARVWIQRAEYEYYVAPDGTPAHPGIDADDAAMLHALRGAGRVMLVDGDAREILPGIAVYTGGRHTYASQYATVRTHAGTAVIASDNCYLYENLDRRRPIAQTFDSLSNLAAQDRMKTLASSARLIVPGHDPAVFARFPSPGNGVARIR</sequence>
<comment type="cofactor">
    <cofactor evidence="1">
        <name>Zn(2+)</name>
        <dbReference type="ChEBI" id="CHEBI:29105"/>
    </cofactor>
</comment>
<feature type="signal peptide" evidence="6">
    <location>
        <begin position="1"/>
        <end position="23"/>
    </location>
</feature>
<dbReference type="SMART" id="SM00849">
    <property type="entry name" value="Lactamase_B"/>
    <property type="match status" value="1"/>
</dbReference>
<evidence type="ECO:0000256" key="1">
    <source>
        <dbReference type="ARBA" id="ARBA00001947"/>
    </source>
</evidence>
<feature type="domain" description="Metallo-beta-lactamase" evidence="7">
    <location>
        <begin position="58"/>
        <end position="258"/>
    </location>
</feature>
<dbReference type="RefSeq" id="WP_025413791.1">
    <property type="nucleotide sequence ID" value="NZ_CP007129.1"/>
</dbReference>
<dbReference type="InParanoid" id="W0RQ33"/>
<name>W0RQ33_9BACT</name>
<evidence type="ECO:0000313" key="8">
    <source>
        <dbReference type="EMBL" id="AHG92450.1"/>
    </source>
</evidence>
<dbReference type="AlphaFoldDB" id="W0RQ33"/>
<dbReference type="Gene3D" id="3.60.15.10">
    <property type="entry name" value="Ribonuclease Z/Hydroxyacylglutathione hydrolase-like"/>
    <property type="match status" value="1"/>
</dbReference>
<dbReference type="InterPro" id="IPR051013">
    <property type="entry name" value="MBL_superfamily_lactonases"/>
</dbReference>
<dbReference type="Pfam" id="PF00753">
    <property type="entry name" value="Lactamase_B"/>
    <property type="match status" value="1"/>
</dbReference>
<dbReference type="GO" id="GO:0016787">
    <property type="term" value="F:hydrolase activity"/>
    <property type="evidence" value="ECO:0007669"/>
    <property type="project" value="UniProtKB-KW"/>
</dbReference>
<evidence type="ECO:0000313" key="9">
    <source>
        <dbReference type="Proteomes" id="UP000019151"/>
    </source>
</evidence>
<dbReference type="PROSITE" id="PS51257">
    <property type="entry name" value="PROKAR_LIPOPROTEIN"/>
    <property type="match status" value="1"/>
</dbReference>
<dbReference type="SUPFAM" id="SSF56281">
    <property type="entry name" value="Metallo-hydrolase/oxidoreductase"/>
    <property type="match status" value="1"/>
</dbReference>
<keyword evidence="5" id="KW-0862">Zinc</keyword>
<dbReference type="InterPro" id="IPR001279">
    <property type="entry name" value="Metallo-B-lactamas"/>
</dbReference>
<dbReference type="Proteomes" id="UP000019151">
    <property type="component" value="Plasmid 1"/>
</dbReference>
<keyword evidence="4" id="KW-0378">Hydrolase</keyword>
<accession>W0RQ33</accession>
<gene>
    <name evidence="8" type="ORF">J421_4915</name>
</gene>
<keyword evidence="6" id="KW-0732">Signal</keyword>
<dbReference type="KEGG" id="gba:J421_4915"/>
<organism evidence="8 9">
    <name type="scientific">Gemmatirosa kalamazoonensis</name>
    <dbReference type="NCBI Taxonomy" id="861299"/>
    <lineage>
        <taxon>Bacteria</taxon>
        <taxon>Pseudomonadati</taxon>
        <taxon>Gemmatimonadota</taxon>
        <taxon>Gemmatimonadia</taxon>
        <taxon>Gemmatimonadales</taxon>
        <taxon>Gemmatimonadaceae</taxon>
        <taxon>Gemmatirosa</taxon>
    </lineage>
</organism>
<dbReference type="CDD" id="cd07729">
    <property type="entry name" value="AHL_lactonase_MBL-fold"/>
    <property type="match status" value="1"/>
</dbReference>
<geneLocation type="plasmid" evidence="8 9">
    <name>1</name>
</geneLocation>
<dbReference type="OrthoDB" id="9802897at2"/>
<dbReference type="HOGENOM" id="CLU_030571_3_3_0"/>
<dbReference type="EMBL" id="CP007129">
    <property type="protein sequence ID" value="AHG92450.1"/>
    <property type="molecule type" value="Genomic_DNA"/>
</dbReference>
<proteinExistence type="inferred from homology"/>